<gene>
    <name evidence="2" type="ORF">BJ508DRAFT_413456</name>
</gene>
<protein>
    <submittedName>
        <fullName evidence="2">Uncharacterized protein</fullName>
    </submittedName>
</protein>
<dbReference type="Proteomes" id="UP000275078">
    <property type="component" value="Unassembled WGS sequence"/>
</dbReference>
<dbReference type="OrthoDB" id="5426707at2759"/>
<proteinExistence type="predicted"/>
<feature type="compositionally biased region" description="Low complexity" evidence="1">
    <location>
        <begin position="21"/>
        <end position="36"/>
    </location>
</feature>
<evidence type="ECO:0000256" key="1">
    <source>
        <dbReference type="SAM" id="MobiDB-lite"/>
    </source>
</evidence>
<feature type="compositionally biased region" description="Basic residues" evidence="1">
    <location>
        <begin position="112"/>
        <end position="128"/>
    </location>
</feature>
<feature type="region of interest" description="Disordered" evidence="1">
    <location>
        <begin position="1"/>
        <end position="69"/>
    </location>
</feature>
<evidence type="ECO:0000313" key="3">
    <source>
        <dbReference type="Proteomes" id="UP000275078"/>
    </source>
</evidence>
<reference evidence="2 3" key="1">
    <citation type="journal article" date="2018" name="Nat. Ecol. Evol.">
        <title>Pezizomycetes genomes reveal the molecular basis of ectomycorrhizal truffle lifestyle.</title>
        <authorList>
            <person name="Murat C."/>
            <person name="Payen T."/>
            <person name="Noel B."/>
            <person name="Kuo A."/>
            <person name="Morin E."/>
            <person name="Chen J."/>
            <person name="Kohler A."/>
            <person name="Krizsan K."/>
            <person name="Balestrini R."/>
            <person name="Da Silva C."/>
            <person name="Montanini B."/>
            <person name="Hainaut M."/>
            <person name="Levati E."/>
            <person name="Barry K.W."/>
            <person name="Belfiori B."/>
            <person name="Cichocki N."/>
            <person name="Clum A."/>
            <person name="Dockter R.B."/>
            <person name="Fauchery L."/>
            <person name="Guy J."/>
            <person name="Iotti M."/>
            <person name="Le Tacon F."/>
            <person name="Lindquist E.A."/>
            <person name="Lipzen A."/>
            <person name="Malagnac F."/>
            <person name="Mello A."/>
            <person name="Molinier V."/>
            <person name="Miyauchi S."/>
            <person name="Poulain J."/>
            <person name="Riccioni C."/>
            <person name="Rubini A."/>
            <person name="Sitrit Y."/>
            <person name="Splivallo R."/>
            <person name="Traeger S."/>
            <person name="Wang M."/>
            <person name="Zifcakova L."/>
            <person name="Wipf D."/>
            <person name="Zambonelli A."/>
            <person name="Paolocci F."/>
            <person name="Nowrousian M."/>
            <person name="Ottonello S."/>
            <person name="Baldrian P."/>
            <person name="Spatafora J.W."/>
            <person name="Henrissat B."/>
            <person name="Nagy L.G."/>
            <person name="Aury J.M."/>
            <person name="Wincker P."/>
            <person name="Grigoriev I.V."/>
            <person name="Bonfante P."/>
            <person name="Martin F.M."/>
        </authorList>
    </citation>
    <scope>NUCLEOTIDE SEQUENCE [LARGE SCALE GENOMIC DNA]</scope>
    <source>
        <strain evidence="2 3">RN42</strain>
    </source>
</reference>
<feature type="region of interest" description="Disordered" evidence="1">
    <location>
        <begin position="81"/>
        <end position="128"/>
    </location>
</feature>
<feature type="compositionally biased region" description="Basic residues" evidence="1">
    <location>
        <begin position="47"/>
        <end position="62"/>
    </location>
</feature>
<keyword evidence="3" id="KW-1185">Reference proteome</keyword>
<accession>A0A3N4IFQ6</accession>
<dbReference type="EMBL" id="ML119664">
    <property type="protein sequence ID" value="RPA83518.1"/>
    <property type="molecule type" value="Genomic_DNA"/>
</dbReference>
<sequence length="128" mass="13872">MPLLRRSPRAHPASTVAPRKPGLLARLTGAGTTTRAPRSHVASTTSRRSRRTRVAPVHHQRKPSMGDKVAGAFYRMKGKLTGRTGVTGAGTKRMRGTDGRGSRKPYAAPAYGRHHATTGRPVKRRGLF</sequence>
<evidence type="ECO:0000313" key="2">
    <source>
        <dbReference type="EMBL" id="RPA83518.1"/>
    </source>
</evidence>
<name>A0A3N4IFQ6_ASCIM</name>
<dbReference type="AlphaFoldDB" id="A0A3N4IFQ6"/>
<organism evidence="2 3">
    <name type="scientific">Ascobolus immersus RN42</name>
    <dbReference type="NCBI Taxonomy" id="1160509"/>
    <lineage>
        <taxon>Eukaryota</taxon>
        <taxon>Fungi</taxon>
        <taxon>Dikarya</taxon>
        <taxon>Ascomycota</taxon>
        <taxon>Pezizomycotina</taxon>
        <taxon>Pezizomycetes</taxon>
        <taxon>Pezizales</taxon>
        <taxon>Ascobolaceae</taxon>
        <taxon>Ascobolus</taxon>
    </lineage>
</organism>